<dbReference type="SMART" id="SM00796">
    <property type="entry name" value="AHS1"/>
    <property type="match status" value="1"/>
</dbReference>
<dbReference type="Pfam" id="PF02682">
    <property type="entry name" value="CT_C_D"/>
    <property type="match status" value="1"/>
</dbReference>
<keyword evidence="2" id="KW-0378">Hydrolase</keyword>
<dbReference type="GO" id="GO:0016787">
    <property type="term" value="F:hydrolase activity"/>
    <property type="evidence" value="ECO:0007669"/>
    <property type="project" value="UniProtKB-KW"/>
</dbReference>
<dbReference type="InterPro" id="IPR029000">
    <property type="entry name" value="Cyclophilin-like_dom_sf"/>
</dbReference>
<dbReference type="InterPro" id="IPR003833">
    <property type="entry name" value="CT_C_D"/>
</dbReference>
<dbReference type="Proteomes" id="UP000184295">
    <property type="component" value="Unassembled WGS sequence"/>
</dbReference>
<dbReference type="AlphaFoldDB" id="A0A1M4X6K9"/>
<dbReference type="RefSeq" id="WP_072791781.1">
    <property type="nucleotide sequence ID" value="NZ_FQUL01000034.1"/>
</dbReference>
<dbReference type="EMBL" id="FQUL01000034">
    <property type="protein sequence ID" value="SHE89111.1"/>
    <property type="molecule type" value="Genomic_DNA"/>
</dbReference>
<protein>
    <submittedName>
        <fullName evidence="5">Sensor histidine kinase inhibitor, KipI family</fullName>
    </submittedName>
</protein>
<evidence type="ECO:0000256" key="2">
    <source>
        <dbReference type="ARBA" id="ARBA00022801"/>
    </source>
</evidence>
<keyword evidence="1" id="KW-0547">Nucleotide-binding</keyword>
<gene>
    <name evidence="5" type="ORF">SAMN02745225_01914</name>
</gene>
<evidence type="ECO:0000313" key="5">
    <source>
        <dbReference type="EMBL" id="SHE89111.1"/>
    </source>
</evidence>
<reference evidence="6" key="1">
    <citation type="submission" date="2016-11" db="EMBL/GenBank/DDBJ databases">
        <authorList>
            <person name="Varghese N."/>
            <person name="Submissions S."/>
        </authorList>
    </citation>
    <scope>NUCLEOTIDE SEQUENCE [LARGE SCALE GENOMIC DNA]</scope>
    <source>
        <strain evidence="6">DSM 19514</strain>
    </source>
</reference>
<dbReference type="SUPFAM" id="SSF50891">
    <property type="entry name" value="Cyclophilin-like"/>
    <property type="match status" value="1"/>
</dbReference>
<dbReference type="InterPro" id="IPR010016">
    <property type="entry name" value="PxpB"/>
</dbReference>
<dbReference type="STRING" id="1121881.SAMN02745225_01914"/>
<dbReference type="GO" id="GO:0005524">
    <property type="term" value="F:ATP binding"/>
    <property type="evidence" value="ECO:0007669"/>
    <property type="project" value="UniProtKB-KW"/>
</dbReference>
<dbReference type="Gene3D" id="3.30.1360.40">
    <property type="match status" value="1"/>
</dbReference>
<sequence>MLRILPYGPKAFLVEVESDAEVLSLLAEVAIRCNVGWLKDVVNIVPGERTVLFDGVGNLDTAKSDLMTWKLRAGRLSQEVTVELECRYDGPDIGRVAELWNMTEQEVINYHSSLSHQVIFCGFSPGFAYIRGLDEDHLVPRRASPRPSVDAGSVGLAHLYTGVYPHPSPGGWQLIGRCETRIWDETQTPPALLTPGTKVKFVPI</sequence>
<evidence type="ECO:0000259" key="4">
    <source>
        <dbReference type="SMART" id="SM00796"/>
    </source>
</evidence>
<organism evidence="5 6">
    <name type="scientific">Ferrithrix thermotolerans DSM 19514</name>
    <dbReference type="NCBI Taxonomy" id="1121881"/>
    <lineage>
        <taxon>Bacteria</taxon>
        <taxon>Bacillati</taxon>
        <taxon>Actinomycetota</taxon>
        <taxon>Acidimicrobiia</taxon>
        <taxon>Acidimicrobiales</taxon>
        <taxon>Acidimicrobiaceae</taxon>
        <taxon>Ferrithrix</taxon>
    </lineage>
</organism>
<evidence type="ECO:0000256" key="3">
    <source>
        <dbReference type="ARBA" id="ARBA00022840"/>
    </source>
</evidence>
<accession>A0A1M4X6K9</accession>
<dbReference type="Gene3D" id="2.40.100.10">
    <property type="entry name" value="Cyclophilin-like"/>
    <property type="match status" value="1"/>
</dbReference>
<dbReference type="PANTHER" id="PTHR34698:SF2">
    <property type="entry name" value="5-OXOPROLINASE SUBUNIT B"/>
    <property type="match status" value="1"/>
</dbReference>
<proteinExistence type="predicted"/>
<feature type="domain" description="Carboxyltransferase" evidence="4">
    <location>
        <begin position="2"/>
        <end position="193"/>
    </location>
</feature>
<name>A0A1M4X6K9_9ACTN</name>
<evidence type="ECO:0000256" key="1">
    <source>
        <dbReference type="ARBA" id="ARBA00022741"/>
    </source>
</evidence>
<keyword evidence="3" id="KW-0067">ATP-binding</keyword>
<dbReference type="PANTHER" id="PTHR34698">
    <property type="entry name" value="5-OXOPROLINASE SUBUNIT B"/>
    <property type="match status" value="1"/>
</dbReference>
<keyword evidence="6" id="KW-1185">Reference proteome</keyword>
<evidence type="ECO:0000313" key="6">
    <source>
        <dbReference type="Proteomes" id="UP000184295"/>
    </source>
</evidence>